<sequence>MDNQDWLQQQLKNSERPIADDGFSDRVMTKIQQVRVETVREKKSQRSVELLVLALAVVAGLTIALFNLPLAGLDTWLTAINTETAQIFAQVPGQGIIPLAHGFASTIGLLIIAGWLLTAASCGWSLMQLR</sequence>
<gene>
    <name evidence="2" type="ORF">ACFOX3_13640</name>
</gene>
<evidence type="ECO:0000256" key="1">
    <source>
        <dbReference type="SAM" id="Phobius"/>
    </source>
</evidence>
<dbReference type="RefSeq" id="WP_290261084.1">
    <property type="nucleotide sequence ID" value="NZ_JAUFQG010000004.1"/>
</dbReference>
<name>A0ABV8V6N4_9GAMM</name>
<reference evidence="3" key="1">
    <citation type="journal article" date="2019" name="Int. J. Syst. Evol. Microbiol.">
        <title>The Global Catalogue of Microorganisms (GCM) 10K type strain sequencing project: providing services to taxonomists for standard genome sequencing and annotation.</title>
        <authorList>
            <consortium name="The Broad Institute Genomics Platform"/>
            <consortium name="The Broad Institute Genome Sequencing Center for Infectious Disease"/>
            <person name="Wu L."/>
            <person name="Ma J."/>
        </authorList>
    </citation>
    <scope>NUCLEOTIDE SEQUENCE [LARGE SCALE GENOMIC DNA]</scope>
    <source>
        <strain evidence="3">CECT 8570</strain>
    </source>
</reference>
<keyword evidence="1" id="KW-1133">Transmembrane helix</keyword>
<proteinExistence type="predicted"/>
<dbReference type="EMBL" id="JBHSCX010000020">
    <property type="protein sequence ID" value="MFC4363353.1"/>
    <property type="molecule type" value="Genomic_DNA"/>
</dbReference>
<feature type="transmembrane region" description="Helical" evidence="1">
    <location>
        <begin position="107"/>
        <end position="127"/>
    </location>
</feature>
<evidence type="ECO:0000313" key="2">
    <source>
        <dbReference type="EMBL" id="MFC4363353.1"/>
    </source>
</evidence>
<keyword evidence="1" id="KW-0472">Membrane</keyword>
<keyword evidence="3" id="KW-1185">Reference proteome</keyword>
<keyword evidence="1" id="KW-0812">Transmembrane</keyword>
<feature type="transmembrane region" description="Helical" evidence="1">
    <location>
        <begin position="50"/>
        <end position="68"/>
    </location>
</feature>
<evidence type="ECO:0000313" key="3">
    <source>
        <dbReference type="Proteomes" id="UP001595840"/>
    </source>
</evidence>
<dbReference type="Proteomes" id="UP001595840">
    <property type="component" value="Unassembled WGS sequence"/>
</dbReference>
<comment type="caution">
    <text evidence="2">The sequence shown here is derived from an EMBL/GenBank/DDBJ whole genome shotgun (WGS) entry which is preliminary data.</text>
</comment>
<accession>A0ABV8V6N4</accession>
<protein>
    <submittedName>
        <fullName evidence="2">Uncharacterized protein</fullName>
    </submittedName>
</protein>
<organism evidence="2 3">
    <name type="scientific">Simiduia curdlanivorans</name>
    <dbReference type="NCBI Taxonomy" id="1492769"/>
    <lineage>
        <taxon>Bacteria</taxon>
        <taxon>Pseudomonadati</taxon>
        <taxon>Pseudomonadota</taxon>
        <taxon>Gammaproteobacteria</taxon>
        <taxon>Cellvibrionales</taxon>
        <taxon>Cellvibrionaceae</taxon>
        <taxon>Simiduia</taxon>
    </lineage>
</organism>